<dbReference type="Proteomes" id="UP000005435">
    <property type="component" value="Chromosome"/>
</dbReference>
<organism evidence="8 9">
    <name type="scientific">Acetivibrio clariflavus (strain DSM 19732 / NBRC 101661 / EBR45)</name>
    <name type="common">Clostridium clariflavum</name>
    <dbReference type="NCBI Taxonomy" id="720554"/>
    <lineage>
        <taxon>Bacteria</taxon>
        <taxon>Bacillati</taxon>
        <taxon>Bacillota</taxon>
        <taxon>Clostridia</taxon>
        <taxon>Eubacteriales</taxon>
        <taxon>Oscillospiraceae</taxon>
        <taxon>Acetivibrio</taxon>
    </lineage>
</organism>
<dbReference type="InterPro" id="IPR017900">
    <property type="entry name" value="4Fe4S_Fe_S_CS"/>
</dbReference>
<reference evidence="9" key="1">
    <citation type="submission" date="2011-12" db="EMBL/GenBank/DDBJ databases">
        <title>Complete sequence of Clostridium clariflavum DSM 19732.</title>
        <authorList>
            <consortium name="US DOE Joint Genome Institute"/>
            <person name="Lucas S."/>
            <person name="Han J."/>
            <person name="Lapidus A."/>
            <person name="Cheng J.-F."/>
            <person name="Goodwin L."/>
            <person name="Pitluck S."/>
            <person name="Peters L."/>
            <person name="Teshima H."/>
            <person name="Detter J.C."/>
            <person name="Han C."/>
            <person name="Tapia R."/>
            <person name="Land M."/>
            <person name="Hauser L."/>
            <person name="Kyrpides N."/>
            <person name="Ivanova N."/>
            <person name="Pagani I."/>
            <person name="Kitzmiller T."/>
            <person name="Lynd L."/>
            <person name="Izquierdo J."/>
            <person name="Woyke T."/>
        </authorList>
    </citation>
    <scope>NUCLEOTIDE SEQUENCE [LARGE SCALE GENOMIC DNA]</scope>
    <source>
        <strain evidence="9">DSM 19732 / NBRC 101661 / EBR45</strain>
    </source>
</reference>
<comment type="function">
    <text evidence="1">Ferredoxins are iron-sulfur proteins that transfer electrons in a wide variety of metabolic reactions.</text>
</comment>
<dbReference type="InterPro" id="IPR007160">
    <property type="entry name" value="DUF362"/>
</dbReference>
<dbReference type="Pfam" id="PF13237">
    <property type="entry name" value="Fer4_10"/>
    <property type="match status" value="1"/>
</dbReference>
<dbReference type="SUPFAM" id="SSF54862">
    <property type="entry name" value="4Fe-4S ferredoxins"/>
    <property type="match status" value="1"/>
</dbReference>
<keyword evidence="9" id="KW-1185">Reference proteome</keyword>
<dbReference type="RefSeq" id="WP_014253744.1">
    <property type="nucleotide sequence ID" value="NC_016627.1"/>
</dbReference>
<dbReference type="EMBL" id="CP003065">
    <property type="protein sequence ID" value="AEV67112.1"/>
    <property type="molecule type" value="Genomic_DNA"/>
</dbReference>
<dbReference type="GO" id="GO:0051539">
    <property type="term" value="F:4 iron, 4 sulfur cluster binding"/>
    <property type="evidence" value="ECO:0007669"/>
    <property type="project" value="UniProtKB-KW"/>
</dbReference>
<evidence type="ECO:0000256" key="6">
    <source>
        <dbReference type="ARBA" id="ARBA00023014"/>
    </source>
</evidence>
<reference evidence="8 9" key="2">
    <citation type="journal article" date="2012" name="Stand. Genomic Sci.">
        <title>Complete Genome Sequence of Clostridium clariflavum DSM 19732.</title>
        <authorList>
            <person name="Izquierdo J.A."/>
            <person name="Goodwin L."/>
            <person name="Davenport K.W."/>
            <person name="Teshima H."/>
            <person name="Bruce D."/>
            <person name="Detter C."/>
            <person name="Tapia R."/>
            <person name="Han S."/>
            <person name="Land M."/>
            <person name="Hauser L."/>
            <person name="Jeffries C.D."/>
            <person name="Han J."/>
            <person name="Pitluck S."/>
            <person name="Nolan M."/>
            <person name="Chen A."/>
            <person name="Huntemann M."/>
            <person name="Mavromatis K."/>
            <person name="Mikhailova N."/>
            <person name="Liolios K."/>
            <person name="Woyke T."/>
            <person name="Lynd L.R."/>
        </authorList>
    </citation>
    <scope>NUCLEOTIDE SEQUENCE [LARGE SCALE GENOMIC DNA]</scope>
    <source>
        <strain evidence="9">DSM 19732 / NBRC 101661 / EBR45</strain>
    </source>
</reference>
<dbReference type="eggNOG" id="COG2006">
    <property type="taxonomic scope" value="Bacteria"/>
</dbReference>
<dbReference type="eggNOG" id="COG1143">
    <property type="taxonomic scope" value="Bacteria"/>
</dbReference>
<evidence type="ECO:0000256" key="2">
    <source>
        <dbReference type="ARBA" id="ARBA00013529"/>
    </source>
</evidence>
<keyword evidence="4" id="KW-0479">Metal-binding</keyword>
<evidence type="ECO:0000313" key="9">
    <source>
        <dbReference type="Proteomes" id="UP000005435"/>
    </source>
</evidence>
<proteinExistence type="predicted"/>
<dbReference type="InterPro" id="IPR050157">
    <property type="entry name" value="PSI_iron-sulfur_center"/>
</dbReference>
<dbReference type="PROSITE" id="PS00198">
    <property type="entry name" value="4FE4S_FER_1"/>
    <property type="match status" value="2"/>
</dbReference>
<evidence type="ECO:0000256" key="5">
    <source>
        <dbReference type="ARBA" id="ARBA00023004"/>
    </source>
</evidence>
<dbReference type="Pfam" id="PF04015">
    <property type="entry name" value="DUF362"/>
    <property type="match status" value="1"/>
</dbReference>
<dbReference type="PANTHER" id="PTHR24960:SF76">
    <property type="entry name" value="4FE-4S FERREDOXIN-TYPE DOMAIN-CONTAINING PROTEIN"/>
    <property type="match status" value="1"/>
</dbReference>
<evidence type="ECO:0000313" key="8">
    <source>
        <dbReference type="EMBL" id="AEV67112.1"/>
    </source>
</evidence>
<dbReference type="OrthoDB" id="9807879at2"/>
<keyword evidence="6" id="KW-0411">Iron-sulfur</keyword>
<dbReference type="STRING" id="720554.Clocl_0378"/>
<feature type="domain" description="4Fe-4S ferredoxin-type" evidence="7">
    <location>
        <begin position="344"/>
        <end position="372"/>
    </location>
</feature>
<evidence type="ECO:0000259" key="7">
    <source>
        <dbReference type="PROSITE" id="PS51379"/>
    </source>
</evidence>
<dbReference type="GO" id="GO:0046872">
    <property type="term" value="F:metal ion binding"/>
    <property type="evidence" value="ECO:0007669"/>
    <property type="project" value="UniProtKB-KW"/>
</dbReference>
<evidence type="ECO:0000256" key="1">
    <source>
        <dbReference type="ARBA" id="ARBA00003532"/>
    </source>
</evidence>
<feature type="domain" description="4Fe-4S ferredoxin-type" evidence="7">
    <location>
        <begin position="314"/>
        <end position="343"/>
    </location>
</feature>
<dbReference type="HOGENOM" id="CLU_058393_1_0_9"/>
<evidence type="ECO:0000256" key="4">
    <source>
        <dbReference type="ARBA" id="ARBA00022723"/>
    </source>
</evidence>
<dbReference type="InterPro" id="IPR017896">
    <property type="entry name" value="4Fe4S_Fe-S-bd"/>
</dbReference>
<gene>
    <name evidence="8" type="ordered locus">Clocl_0378</name>
</gene>
<keyword evidence="3" id="KW-0004">4Fe-4S</keyword>
<dbReference type="PANTHER" id="PTHR24960">
    <property type="entry name" value="PHOTOSYSTEM I IRON-SULFUR CENTER-RELATED"/>
    <property type="match status" value="1"/>
</dbReference>
<name>G8M2N8_ACECE</name>
<dbReference type="KEGG" id="ccl:Clocl_0378"/>
<dbReference type="AlphaFoldDB" id="G8M2N8"/>
<keyword evidence="5" id="KW-0408">Iron</keyword>
<accession>G8M2N8</accession>
<protein>
    <recommendedName>
        <fullName evidence="2">Ferredoxin</fullName>
    </recommendedName>
</protein>
<dbReference type="Gene3D" id="3.30.70.20">
    <property type="match status" value="1"/>
</dbReference>
<evidence type="ECO:0000256" key="3">
    <source>
        <dbReference type="ARBA" id="ARBA00022485"/>
    </source>
</evidence>
<sequence>MSLVSIVKASQYDKTTVSKALEETFENLGGVDKFIKPGMKVALKANLLMKKRPEEAATTHPVLVGELARIIKNAGAEVLIIDSPGGPYTRSRLEDIYTATGMKEIADEIGVQLNFDLSEVEVQNPDGKYIKKLKILKPLAEADLVINLPKLKTHGQMVYTGAVKNMFGAIAGITKVEYHFNMKEYTRFADTLIDIFLSVKPALNIMDAIIGMEGPGPSAGVPREIGAILASENAFHLDMAAVNIINIDPKNVPVLKNSIERGLCPDDISRIELVGVPIDSVRVKDFSVPALDGLREIRFVKNDFLKNLAGFMLPKPVFVLDKCIGCGECKRSCPPKAIEMKNKKPIVKLSKCIRCFCCQELCPAKAIDIRRNKTVDRIVKLAAGIYMDIRGKVKH</sequence>
<dbReference type="PROSITE" id="PS51379">
    <property type="entry name" value="4FE4S_FER_2"/>
    <property type="match status" value="2"/>
</dbReference>